<accession>A0A7K1V8E8</accession>
<dbReference type="InterPro" id="IPR011990">
    <property type="entry name" value="TPR-like_helical_dom_sf"/>
</dbReference>
<dbReference type="InterPro" id="IPR010982">
    <property type="entry name" value="Lambda_DNA-bd_dom_sf"/>
</dbReference>
<dbReference type="CDD" id="cd00093">
    <property type="entry name" value="HTH_XRE"/>
    <property type="match status" value="1"/>
</dbReference>
<keyword evidence="2" id="KW-1185">Reference proteome</keyword>
<dbReference type="RefSeq" id="WP_157391976.1">
    <property type="nucleotide sequence ID" value="NZ_WRPP01000009.1"/>
</dbReference>
<dbReference type="SUPFAM" id="SSF48452">
    <property type="entry name" value="TPR-like"/>
    <property type="match status" value="1"/>
</dbReference>
<dbReference type="Gene3D" id="1.10.260.40">
    <property type="entry name" value="lambda repressor-like DNA-binding domains"/>
    <property type="match status" value="1"/>
</dbReference>
<dbReference type="AlphaFoldDB" id="A0A7K1V8E8"/>
<dbReference type="InterPro" id="IPR001387">
    <property type="entry name" value="Cro/C1-type_HTH"/>
</dbReference>
<protein>
    <submittedName>
        <fullName evidence="1">XRE family transcriptional regulator</fullName>
    </submittedName>
</protein>
<name>A0A7K1V8E8_9NOCA</name>
<reference evidence="1 2" key="1">
    <citation type="submission" date="2019-12" db="EMBL/GenBank/DDBJ databases">
        <title>Nocardia sp. nov. ET3-3 isolated from soil.</title>
        <authorList>
            <person name="Kanchanasin P."/>
            <person name="Tanasupawat S."/>
            <person name="Yuki M."/>
            <person name="Kudo T."/>
        </authorList>
    </citation>
    <scope>NUCLEOTIDE SEQUENCE [LARGE SCALE GENOMIC DNA]</scope>
    <source>
        <strain evidence="1 2">ET3-3</strain>
    </source>
</reference>
<gene>
    <name evidence="1" type="ORF">GPX89_34635</name>
</gene>
<dbReference type="Gene3D" id="1.25.40.10">
    <property type="entry name" value="Tetratricopeptide repeat domain"/>
    <property type="match status" value="1"/>
</dbReference>
<evidence type="ECO:0000313" key="2">
    <source>
        <dbReference type="Proteomes" id="UP000466794"/>
    </source>
</evidence>
<comment type="caution">
    <text evidence="1">The sequence shown here is derived from an EMBL/GenBank/DDBJ whole genome shotgun (WGS) entry which is preliminary data.</text>
</comment>
<proteinExistence type="predicted"/>
<dbReference type="Proteomes" id="UP000466794">
    <property type="component" value="Unassembled WGS sequence"/>
</dbReference>
<evidence type="ECO:0000313" key="1">
    <source>
        <dbReference type="EMBL" id="MVU82358.1"/>
    </source>
</evidence>
<dbReference type="GO" id="GO:0003677">
    <property type="term" value="F:DNA binding"/>
    <property type="evidence" value="ECO:0007669"/>
    <property type="project" value="InterPro"/>
</dbReference>
<dbReference type="EMBL" id="WRPP01000009">
    <property type="protein sequence ID" value="MVU82358.1"/>
    <property type="molecule type" value="Genomic_DNA"/>
</dbReference>
<organism evidence="1 2">
    <name type="scientific">Nocardia terrae</name>
    <dbReference type="NCBI Taxonomy" id="2675851"/>
    <lineage>
        <taxon>Bacteria</taxon>
        <taxon>Bacillati</taxon>
        <taxon>Actinomycetota</taxon>
        <taxon>Actinomycetes</taxon>
        <taxon>Mycobacteriales</taxon>
        <taxon>Nocardiaceae</taxon>
        <taxon>Nocardia</taxon>
    </lineage>
</organism>
<sequence>MGEPTNDQFKAFRLARGLTQPDLAELVCDYVEQRTGHRPGVDAQAISRIECGEIAWPRRATRQALVALLGSESEAALGLYPKRTKRDADKDEATKRRHFLAAAGLAAPLLGSQPPARVGAVDVDRMRRKFTKLEAMDSEYGGGDTFHLYFTELARTEQILRSSNRRLATANSLIELAAQQAQQAGWAAFDAGFTEVAVALFNYSRSAAREVGSRALEANSLVHIAYATGESESIAAADAACVTLGPGAPGTAVALLQSRRAWSFATVGDMEAAARALDIARASLDDEDDAPSWCAWMNHAELDIMAGRVWSVLHKPERAIPPLRRALAAYPDTWARDKALYLTWLADAYFDAGDPNQAIVATEKAFALAREVSSVRPLARVRETAQRALAVGAAEAGDLARRATTARAPIPLQL</sequence>